<dbReference type="AlphaFoldDB" id="A0A154VXY4"/>
<keyword evidence="2" id="KW-0472">Membrane</keyword>
<accession>A0A154VXY4</accession>
<protein>
    <submittedName>
        <fullName evidence="2">Transmembrane anchor protein</fullName>
    </submittedName>
</protein>
<evidence type="ECO:0000256" key="1">
    <source>
        <dbReference type="SAM" id="MobiDB-lite"/>
    </source>
</evidence>
<keyword evidence="3" id="KW-1185">Reference proteome</keyword>
<reference evidence="2 3" key="1">
    <citation type="submission" date="2015-12" db="EMBL/GenBank/DDBJ databases">
        <title>Genome sequence of Oceanibaculum pacificum MCCC 1A02656.</title>
        <authorList>
            <person name="Lu L."/>
            <person name="Lai Q."/>
            <person name="Shao Z."/>
            <person name="Qian P."/>
        </authorList>
    </citation>
    <scope>NUCLEOTIDE SEQUENCE [LARGE SCALE GENOMIC DNA]</scope>
    <source>
        <strain evidence="2 3">MCCC 1A02656</strain>
    </source>
</reference>
<dbReference type="RefSeq" id="WP_067557728.1">
    <property type="nucleotide sequence ID" value="NZ_LPXN01000125.1"/>
</dbReference>
<dbReference type="OrthoDB" id="952847at2"/>
<dbReference type="STRING" id="580166.AUP43_11190"/>
<dbReference type="Proteomes" id="UP000076400">
    <property type="component" value="Unassembled WGS sequence"/>
</dbReference>
<comment type="caution">
    <text evidence="2">The sequence shown here is derived from an EMBL/GenBank/DDBJ whole genome shotgun (WGS) entry which is preliminary data.</text>
</comment>
<evidence type="ECO:0000313" key="3">
    <source>
        <dbReference type="Proteomes" id="UP000076400"/>
    </source>
</evidence>
<gene>
    <name evidence="2" type="ORF">AUP43_11190</name>
</gene>
<proteinExistence type="predicted"/>
<dbReference type="EMBL" id="LPXN01000125">
    <property type="protein sequence ID" value="KZD06202.1"/>
    <property type="molecule type" value="Genomic_DNA"/>
</dbReference>
<name>A0A154VXY4_9PROT</name>
<sequence>MYNSNMPSRDQLPTTRQLLRSTVIAIATAIVLLVTTVLPGEYGIDPTGIGRVLGLTEMGEIKEQLSREAEEDRLKESQPASAPASDKRSGLIGAVLAELFLAKPVAASVQLAQAKVEEYTLTLKPGEGAEVKLEMRKGAKVAFEWKTAGGGVNYDTHGDPYDAPRDFYHGYGKGRASPGETGVLEAAFDGHHGWFWRNRTGKDVTLILRVEGEFIALKRVV</sequence>
<feature type="compositionally biased region" description="Basic and acidic residues" evidence="1">
    <location>
        <begin position="65"/>
        <end position="76"/>
    </location>
</feature>
<keyword evidence="2" id="KW-0812">Transmembrane</keyword>
<feature type="region of interest" description="Disordered" evidence="1">
    <location>
        <begin position="65"/>
        <end position="86"/>
    </location>
</feature>
<evidence type="ECO:0000313" key="2">
    <source>
        <dbReference type="EMBL" id="KZD06202.1"/>
    </source>
</evidence>
<organism evidence="2 3">
    <name type="scientific">Oceanibaculum pacificum</name>
    <dbReference type="NCBI Taxonomy" id="580166"/>
    <lineage>
        <taxon>Bacteria</taxon>
        <taxon>Pseudomonadati</taxon>
        <taxon>Pseudomonadota</taxon>
        <taxon>Alphaproteobacteria</taxon>
        <taxon>Rhodospirillales</taxon>
        <taxon>Oceanibaculaceae</taxon>
        <taxon>Oceanibaculum</taxon>
    </lineage>
</organism>